<sequence length="392" mass="43414">MSTEEKNRSINPQLHDEKSDCERQAVVPIAKLEKSLGMTEETSQSKQCRKPNLFLEIPTRPLELPPQEFVQIDMPLTPTPTRKMVTQDKLPISRSWSFSKIFTPRVNRTSSLPVPPLANSNPDSNHGGSINSHLNTKEVRKISRSLSVPVINKEKGIQRMNSFFRVIPSTPRAKEDDSEVSMATKGDDENNESNGEDIPEEEAVCRICFVELCEGGETLKMECSCKGELALAHQECAVKWFAIKGNKTCDICKQEVRNLPVTLLRIQSAINRNTRPTNFGEMEFNGYRQVRKMDTSAIAISVPFSCALGLLSSVHVQAVVSILLSTFAGFGVAMSGASILVEVLRWRERHSVVINQNAISNAPPPSLIATPSYNSPRPHRGEVENPGTFSGS</sequence>
<dbReference type="SUPFAM" id="SSF57850">
    <property type="entry name" value="RING/U-box"/>
    <property type="match status" value="1"/>
</dbReference>
<evidence type="ECO:0000259" key="6">
    <source>
        <dbReference type="PROSITE" id="PS51292"/>
    </source>
</evidence>
<dbReference type="PROSITE" id="PS51292">
    <property type="entry name" value="ZF_RING_CH"/>
    <property type="match status" value="1"/>
</dbReference>
<proteinExistence type="predicted"/>
<keyword evidence="5" id="KW-0472">Membrane</keyword>
<dbReference type="EMBL" id="JABTTQ020000001">
    <property type="protein sequence ID" value="KAK6163303.1"/>
    <property type="molecule type" value="Genomic_DNA"/>
</dbReference>
<gene>
    <name evidence="7" type="ORF">DH2020_000167</name>
</gene>
<evidence type="ECO:0000256" key="5">
    <source>
        <dbReference type="SAM" id="Phobius"/>
    </source>
</evidence>
<dbReference type="SMART" id="SM00744">
    <property type="entry name" value="RINGv"/>
    <property type="match status" value="1"/>
</dbReference>
<feature type="region of interest" description="Disordered" evidence="4">
    <location>
        <begin position="365"/>
        <end position="392"/>
    </location>
</feature>
<dbReference type="Gene3D" id="3.30.40.10">
    <property type="entry name" value="Zinc/RING finger domain, C3HC4 (zinc finger)"/>
    <property type="match status" value="1"/>
</dbReference>
<dbReference type="Proteomes" id="UP001318860">
    <property type="component" value="Unassembled WGS sequence"/>
</dbReference>
<dbReference type="PANTHER" id="PTHR46158">
    <property type="entry name" value="OS02G0165000 PROTEIN"/>
    <property type="match status" value="1"/>
</dbReference>
<protein>
    <recommendedName>
        <fullName evidence="6">RING-CH-type domain-containing protein</fullName>
    </recommendedName>
</protein>
<feature type="region of interest" description="Disordered" evidence="4">
    <location>
        <begin position="1"/>
        <end position="22"/>
    </location>
</feature>
<feature type="domain" description="RING-CH-type" evidence="6">
    <location>
        <begin position="197"/>
        <end position="259"/>
    </location>
</feature>
<evidence type="ECO:0000256" key="4">
    <source>
        <dbReference type="SAM" id="MobiDB-lite"/>
    </source>
</evidence>
<name>A0ABR0XW64_REHGL</name>
<evidence type="ECO:0000256" key="2">
    <source>
        <dbReference type="ARBA" id="ARBA00022771"/>
    </source>
</evidence>
<dbReference type="Pfam" id="PF12906">
    <property type="entry name" value="RINGv"/>
    <property type="match status" value="1"/>
</dbReference>
<keyword evidence="5" id="KW-1133">Transmembrane helix</keyword>
<feature type="transmembrane region" description="Helical" evidence="5">
    <location>
        <begin position="297"/>
        <end position="316"/>
    </location>
</feature>
<keyword evidence="5" id="KW-0812">Transmembrane</keyword>
<dbReference type="InterPro" id="IPR013083">
    <property type="entry name" value="Znf_RING/FYVE/PHD"/>
</dbReference>
<keyword evidence="3" id="KW-0862">Zinc</keyword>
<evidence type="ECO:0000313" key="7">
    <source>
        <dbReference type="EMBL" id="KAK6163303.1"/>
    </source>
</evidence>
<feature type="region of interest" description="Disordered" evidence="4">
    <location>
        <begin position="108"/>
        <end position="134"/>
    </location>
</feature>
<keyword evidence="2" id="KW-0863">Zinc-finger</keyword>
<feature type="region of interest" description="Disordered" evidence="4">
    <location>
        <begin position="170"/>
        <end position="197"/>
    </location>
</feature>
<dbReference type="InterPro" id="IPR011016">
    <property type="entry name" value="Znf_RING-CH"/>
</dbReference>
<evidence type="ECO:0000256" key="1">
    <source>
        <dbReference type="ARBA" id="ARBA00022723"/>
    </source>
</evidence>
<dbReference type="PANTHER" id="PTHR46158:SF1">
    <property type="entry name" value="RING_U-BOX SUPERFAMILY PROTEIN"/>
    <property type="match status" value="1"/>
</dbReference>
<evidence type="ECO:0000313" key="8">
    <source>
        <dbReference type="Proteomes" id="UP001318860"/>
    </source>
</evidence>
<reference evidence="7 8" key="1">
    <citation type="journal article" date="2021" name="Comput. Struct. Biotechnol. J.">
        <title>De novo genome assembly of the potent medicinal plant Rehmannia glutinosa using nanopore technology.</title>
        <authorList>
            <person name="Ma L."/>
            <person name="Dong C."/>
            <person name="Song C."/>
            <person name="Wang X."/>
            <person name="Zheng X."/>
            <person name="Niu Y."/>
            <person name="Chen S."/>
            <person name="Feng W."/>
        </authorList>
    </citation>
    <scope>NUCLEOTIDE SEQUENCE [LARGE SCALE GENOMIC DNA]</scope>
    <source>
        <strain evidence="7">DH-2019</strain>
    </source>
</reference>
<keyword evidence="8" id="KW-1185">Reference proteome</keyword>
<accession>A0ABR0XW64</accession>
<keyword evidence="1" id="KW-0479">Metal-binding</keyword>
<dbReference type="CDD" id="cd16495">
    <property type="entry name" value="RING_CH-C4HC3_MARCH"/>
    <property type="match status" value="1"/>
</dbReference>
<organism evidence="7 8">
    <name type="scientific">Rehmannia glutinosa</name>
    <name type="common">Chinese foxglove</name>
    <dbReference type="NCBI Taxonomy" id="99300"/>
    <lineage>
        <taxon>Eukaryota</taxon>
        <taxon>Viridiplantae</taxon>
        <taxon>Streptophyta</taxon>
        <taxon>Embryophyta</taxon>
        <taxon>Tracheophyta</taxon>
        <taxon>Spermatophyta</taxon>
        <taxon>Magnoliopsida</taxon>
        <taxon>eudicotyledons</taxon>
        <taxon>Gunneridae</taxon>
        <taxon>Pentapetalae</taxon>
        <taxon>asterids</taxon>
        <taxon>lamiids</taxon>
        <taxon>Lamiales</taxon>
        <taxon>Orobanchaceae</taxon>
        <taxon>Rehmannieae</taxon>
        <taxon>Rehmannia</taxon>
    </lineage>
</organism>
<evidence type="ECO:0000256" key="3">
    <source>
        <dbReference type="ARBA" id="ARBA00022833"/>
    </source>
</evidence>
<comment type="caution">
    <text evidence="7">The sequence shown here is derived from an EMBL/GenBank/DDBJ whole genome shotgun (WGS) entry which is preliminary data.</text>
</comment>
<feature type="transmembrane region" description="Helical" evidence="5">
    <location>
        <begin position="322"/>
        <end position="341"/>
    </location>
</feature>